<organism evidence="1 2">
    <name type="scientific">Catharanthus roseus</name>
    <name type="common">Madagascar periwinkle</name>
    <name type="synonym">Vinca rosea</name>
    <dbReference type="NCBI Taxonomy" id="4058"/>
    <lineage>
        <taxon>Eukaryota</taxon>
        <taxon>Viridiplantae</taxon>
        <taxon>Streptophyta</taxon>
        <taxon>Embryophyta</taxon>
        <taxon>Tracheophyta</taxon>
        <taxon>Spermatophyta</taxon>
        <taxon>Magnoliopsida</taxon>
        <taxon>eudicotyledons</taxon>
        <taxon>Gunneridae</taxon>
        <taxon>Pentapetalae</taxon>
        <taxon>asterids</taxon>
        <taxon>lamiids</taxon>
        <taxon>Gentianales</taxon>
        <taxon>Apocynaceae</taxon>
        <taxon>Rauvolfioideae</taxon>
        <taxon>Vinceae</taxon>
        <taxon>Catharanthinae</taxon>
        <taxon>Catharanthus</taxon>
    </lineage>
</organism>
<sequence length="505" mass="59410">MHDNQLGYGNFSSHARSYEHHFYDCYEGNRFGTTNDYNDTPYKRVPRNDVRNGGNYVNMDERFHKRKGDYEGYYDSYNCEGYNYRSSQTLRTISRPLSYKNLKLPLLCGTFGPYDYEAWEQKVESLFYSSYVREEEKFQLVLKSLSYEVNIWWDYKCENRRRMESQPIKIWSLMKQSLRNRFGVGNHEGQIQDQANIKCMEPSTVEEAPKVKELSQDKIEDSLKIHVMEETCNKDPCCIRNEKSIEIKEKKKNGRKRESAQTRKKVSLRKERERERERVKENECFIKKQESGNGEQREKEIVIVEKSDEVNFYANETNSFFASESLCMQNFEDPSKDEDGKLAYKVDEYHFNVANYVYQVLGIEDNRRNMEKELGANLKELLKGLSLKPSLMRYEDFLLKDFEKRMGLNVEFFKVNPWEKSFYGLAIFYRKYINDFSTIASSLIDIPEKKTEKRHPTAEGNPAPMITGRLLSAKLTFKPTADGTLPLSSTCLNLKIPNRGSSKKE</sequence>
<dbReference type="Proteomes" id="UP001060085">
    <property type="component" value="Linkage Group LG02"/>
</dbReference>
<keyword evidence="2" id="KW-1185">Reference proteome</keyword>
<evidence type="ECO:0000313" key="1">
    <source>
        <dbReference type="EMBL" id="KAI5676639.1"/>
    </source>
</evidence>
<reference evidence="2" key="1">
    <citation type="journal article" date="2023" name="Nat. Plants">
        <title>Single-cell RNA sequencing provides a high-resolution roadmap for understanding the multicellular compartmentation of specialized metabolism.</title>
        <authorList>
            <person name="Sun S."/>
            <person name="Shen X."/>
            <person name="Li Y."/>
            <person name="Li Y."/>
            <person name="Wang S."/>
            <person name="Li R."/>
            <person name="Zhang H."/>
            <person name="Shen G."/>
            <person name="Guo B."/>
            <person name="Wei J."/>
            <person name="Xu J."/>
            <person name="St-Pierre B."/>
            <person name="Chen S."/>
            <person name="Sun C."/>
        </authorList>
    </citation>
    <scope>NUCLEOTIDE SEQUENCE [LARGE SCALE GENOMIC DNA]</scope>
</reference>
<dbReference type="EMBL" id="CM044702">
    <property type="protein sequence ID" value="KAI5676639.1"/>
    <property type="molecule type" value="Genomic_DNA"/>
</dbReference>
<name>A0ACC0BVC5_CATRO</name>
<comment type="caution">
    <text evidence="1">The sequence shown here is derived from an EMBL/GenBank/DDBJ whole genome shotgun (WGS) entry which is preliminary data.</text>
</comment>
<gene>
    <name evidence="1" type="ORF">M9H77_07589</name>
</gene>
<accession>A0ACC0BVC5</accession>
<protein>
    <submittedName>
        <fullName evidence="1">Uncharacterized protein</fullName>
    </submittedName>
</protein>
<proteinExistence type="predicted"/>
<evidence type="ECO:0000313" key="2">
    <source>
        <dbReference type="Proteomes" id="UP001060085"/>
    </source>
</evidence>